<dbReference type="CDD" id="cd00982">
    <property type="entry name" value="gltB_C"/>
    <property type="match status" value="1"/>
</dbReference>
<dbReference type="NCBIfam" id="NF008730">
    <property type="entry name" value="PRK11750.1"/>
    <property type="match status" value="1"/>
</dbReference>
<dbReference type="SUPFAM" id="SSF69336">
    <property type="entry name" value="Alpha subunit of glutamate synthase, C-terminal domain"/>
    <property type="match status" value="1"/>
</dbReference>
<sequence length="1550" mass="169136">MPCHRGLRPLIPNFCTVTSPMNSSHLAPQVQGLYDPQNEHDACGVGFIVQMKGKVSHDIVEQGLQMLVNLEHRGACGCEPNTGDGAGILIQVPHKFIQKVAGAEGITIPAPGQYAVGNIYGSPDPLARAEARQKFNDIVTQEGLQVLGWRDIPTHNEPLGDTAKGSEPFMQQVYIGRPEGLTDDLDFERKLYVIRKLTHGAIRSQKIDSHWYVASLSARTLVYKGMLTTAQVGQYYPELHDPEMESALALVHSRFSTNTFPSWERSHPYRYIAHNGEINTMRGNVNWMQARQALFESSLFGEDMAKVQPVINIDGSDSTIFDNALELLYLAGRSLPHAVMMMIPEPWSAHESMSGEKKAFYKYHSCLMEPWDGPASIAFTNGKMMGAVLDRNGLRPSRYYVTKDDLVIMASEAGVLPIEPERVAKKGRLQPGRMFLVDMEQGRIIADEEIKQNIVSQHPYGEWLTANLKSLDQLPVPGNVPGTDAESLRQRQMAFGYTFEELRILMAPMGRDGVEAIGSMGADTPLAVLSDKPKLLYNYFQQLFAQVTNPPIDSIREEIITSAETTIGGEGNLLDPRPESCRLIELKTPILTNEDLAKLKALDNDEFKSVTLDILFDPNQGETGLKTALDDLFAKADQAIAGGVNLIILSDRDVAAEKAAIPALLAVSGLHHHLIRNGSRTKVGLVLESGEPREVHHFAVLLGYGCGAINPYLAFETLDGMIAEGLLANVDHKTACKNYIKAATKGVIKVASKIGISTIQSYRGAQIFEAVGLNQSVIDKYFCRTSSRIQGSDLGIIAQEAILRHQHAFATRPGDRHTLDVGGEYQWRKDGEEHLFSPQTIHLLQRAVREGNYDLYKQYAALVNEQNQKFFTLRGLLDFQDREPIPLEEVEPVEAIMKRFKTGAMSYGSISKEAHESLAIAMNRIGGKSNTGEGGEDPERFTWTNDQGDSKNSAIKQVASGRFGVTSLYLSQAKEIQIKMAQGAKPGEGGQLPGKKVYPWIAKVRHSTPGVGLISPPPHHDIYSIEDLAELIHDLKNANREARINVKLVSEVGVGTIAAGVAKAHADVVLVSGYDGGTGASPQTSIKHAGLPWELGLAETHQTLVLNNLRSRIVVETDGQMKTGRDVAIAALLGAEEFGFSTAPLVSLGCIMMRACHLNTCPVGIATQNPELRAKYTGDPAHAVNFMTFIATELREIMAQLGFRTINEMVGHTEILEPKKAVDHWKAKGIDLSPLLHQPDVAPEVGRYCQIPQDHGLQHSLDMTQLLDLCQPAIAKGEKVKATLPITNINRVVGTIVGNEVTKRHWEGLPENTIHLHFQGSAGQSFGAFVPKGMTLELEGDANDYVGKGLSGGKIIVYPPQGSSFIAAENIIAGNVCLYGATGGEAYISGMVGERFCVRNSGVNTVVEAVGDHGCEYMTGGKVVVLGKTGRNFAAGMSGGVAYIFDETVDFATRCNQAMVALETLEDPEEIKDLQELIQNHVNYTNSAKAKAVLADWEVNIAKFVKVMPRDYKRVLQAIKNALEAGLSGDDALNAAFEQNAKDVARIGGS</sequence>
<keyword evidence="9 17" id="KW-0560">Oxidoreductase</keyword>
<dbReference type="Proteomes" id="UP000658720">
    <property type="component" value="Unassembled WGS sequence"/>
</dbReference>
<dbReference type="InterPro" id="IPR002489">
    <property type="entry name" value="Glu_synth_asu_C"/>
</dbReference>
<dbReference type="InterPro" id="IPR029055">
    <property type="entry name" value="Ntn_hydrolases_N"/>
</dbReference>
<evidence type="ECO:0000259" key="16">
    <source>
        <dbReference type="PROSITE" id="PS51278"/>
    </source>
</evidence>
<dbReference type="InterPro" id="IPR002932">
    <property type="entry name" value="Glu_synthdom"/>
</dbReference>
<evidence type="ECO:0000256" key="13">
    <source>
        <dbReference type="ARBA" id="ARBA00023291"/>
    </source>
</evidence>
<dbReference type="InterPro" id="IPR006982">
    <property type="entry name" value="Glu_synth_centr_N"/>
</dbReference>
<accession>A0ABR9VV73</accession>
<comment type="similarity">
    <text evidence="3">Belongs to the glutamate synthase family.</text>
</comment>
<organism evidence="17 18">
    <name type="scientific">Synechocystis salina LEGE 00031</name>
    <dbReference type="NCBI Taxonomy" id="1828736"/>
    <lineage>
        <taxon>Bacteria</taxon>
        <taxon>Bacillati</taxon>
        <taxon>Cyanobacteriota</taxon>
        <taxon>Cyanophyceae</taxon>
        <taxon>Synechococcales</taxon>
        <taxon>Merismopediaceae</taxon>
        <taxon>Synechocystis</taxon>
    </lineage>
</organism>
<evidence type="ECO:0000256" key="9">
    <source>
        <dbReference type="ARBA" id="ARBA00023002"/>
    </source>
</evidence>
<gene>
    <name evidence="17" type="primary">gltB</name>
    <name evidence="17" type="ORF">IQ217_15640</name>
</gene>
<dbReference type="Pfam" id="PF00310">
    <property type="entry name" value="GATase_2"/>
    <property type="match status" value="1"/>
</dbReference>
<keyword evidence="13" id="KW-0003">3Fe-4S</keyword>
<dbReference type="PROSITE" id="PS51278">
    <property type="entry name" value="GATASE_TYPE_2"/>
    <property type="match status" value="1"/>
</dbReference>
<evidence type="ECO:0000313" key="18">
    <source>
        <dbReference type="Proteomes" id="UP000658720"/>
    </source>
</evidence>
<dbReference type="InterPro" id="IPR036485">
    <property type="entry name" value="Glu_synth_asu_C_sf"/>
</dbReference>
<evidence type="ECO:0000256" key="14">
    <source>
        <dbReference type="ARBA" id="ARBA00029440"/>
    </source>
</evidence>
<evidence type="ECO:0000256" key="4">
    <source>
        <dbReference type="ARBA" id="ARBA00022605"/>
    </source>
</evidence>
<reference evidence="17 18" key="1">
    <citation type="submission" date="2020-10" db="EMBL/GenBank/DDBJ databases">
        <authorList>
            <person name="Castelo-Branco R."/>
            <person name="Eusebio N."/>
            <person name="Adriana R."/>
            <person name="Vieira A."/>
            <person name="Brugerolle De Fraissinette N."/>
            <person name="Rezende De Castro R."/>
            <person name="Schneider M.P."/>
            <person name="Vasconcelos V."/>
            <person name="Leao P.N."/>
        </authorList>
    </citation>
    <scope>NUCLEOTIDE SEQUENCE [LARGE SCALE GENOMIC DNA]</scope>
    <source>
        <strain evidence="17 18">LEGE 00031</strain>
    </source>
</reference>
<dbReference type="EC" id="1.4.1.13" evidence="17"/>
<dbReference type="SUPFAM" id="SSF56235">
    <property type="entry name" value="N-terminal nucleophile aminohydrolases (Ntn hydrolases)"/>
    <property type="match status" value="1"/>
</dbReference>
<keyword evidence="11" id="KW-0411">Iron-sulfur</keyword>
<dbReference type="SUPFAM" id="SSF51395">
    <property type="entry name" value="FMN-linked oxidoreductases"/>
    <property type="match status" value="1"/>
</dbReference>
<dbReference type="EMBL" id="JADEVV010000054">
    <property type="protein sequence ID" value="MBE9255241.1"/>
    <property type="molecule type" value="Genomic_DNA"/>
</dbReference>
<feature type="domain" description="Glutamine amidotransferase type-2" evidence="16">
    <location>
        <begin position="43"/>
        <end position="440"/>
    </location>
</feature>
<dbReference type="InterPro" id="IPR013785">
    <property type="entry name" value="Aldolase_TIM"/>
</dbReference>
<dbReference type="PANTHER" id="PTHR11938:SF133">
    <property type="entry name" value="GLUTAMATE SYNTHASE (NADH)"/>
    <property type="match status" value="1"/>
</dbReference>
<keyword evidence="7" id="KW-0479">Metal-binding</keyword>
<dbReference type="Gene3D" id="2.160.20.60">
    <property type="entry name" value="Glutamate synthase, alpha subunit, C-terminal domain"/>
    <property type="match status" value="1"/>
</dbReference>
<comment type="cofactor">
    <cofactor evidence="2">
        <name>[3Fe-4S] cluster</name>
        <dbReference type="ChEBI" id="CHEBI:21137"/>
    </cofactor>
</comment>
<proteinExistence type="inferred from homology"/>
<dbReference type="InterPro" id="IPR050711">
    <property type="entry name" value="ET-N_metabolism_enzyme"/>
</dbReference>
<evidence type="ECO:0000256" key="2">
    <source>
        <dbReference type="ARBA" id="ARBA00001927"/>
    </source>
</evidence>
<evidence type="ECO:0000256" key="7">
    <source>
        <dbReference type="ARBA" id="ARBA00022723"/>
    </source>
</evidence>
<dbReference type="Pfam" id="PF01493">
    <property type="entry name" value="GXGXG"/>
    <property type="match status" value="1"/>
</dbReference>
<evidence type="ECO:0000256" key="1">
    <source>
        <dbReference type="ARBA" id="ARBA00001917"/>
    </source>
</evidence>
<protein>
    <submittedName>
        <fullName evidence="17">Glutamate synthase large subunit</fullName>
        <ecNumber evidence="17">1.4.1.13</ecNumber>
    </submittedName>
</protein>
<keyword evidence="12" id="KW-0314">Glutamate biosynthesis</keyword>
<feature type="region of interest" description="Disordered" evidence="15">
    <location>
        <begin position="925"/>
        <end position="948"/>
    </location>
</feature>
<evidence type="ECO:0000256" key="10">
    <source>
        <dbReference type="ARBA" id="ARBA00023004"/>
    </source>
</evidence>
<evidence type="ECO:0000256" key="3">
    <source>
        <dbReference type="ARBA" id="ARBA00009716"/>
    </source>
</evidence>
<dbReference type="RefSeq" id="WP_194020657.1">
    <property type="nucleotide sequence ID" value="NZ_JADEVV010000054.1"/>
</dbReference>
<comment type="caution">
    <text evidence="17">The sequence shown here is derived from an EMBL/GenBank/DDBJ whole genome shotgun (WGS) entry which is preliminary data.</text>
</comment>
<evidence type="ECO:0000256" key="15">
    <source>
        <dbReference type="SAM" id="MobiDB-lite"/>
    </source>
</evidence>
<keyword evidence="10" id="KW-0408">Iron</keyword>
<dbReference type="CDD" id="cd00713">
    <property type="entry name" value="GltS"/>
    <property type="match status" value="1"/>
</dbReference>
<evidence type="ECO:0000256" key="6">
    <source>
        <dbReference type="ARBA" id="ARBA00022643"/>
    </source>
</evidence>
<keyword evidence="4" id="KW-0028">Amino-acid biosynthesis</keyword>
<dbReference type="Gene3D" id="3.20.20.70">
    <property type="entry name" value="Aldolase class I"/>
    <property type="match status" value="2"/>
</dbReference>
<comment type="pathway">
    <text evidence="14">Amino-acid biosynthesis.</text>
</comment>
<evidence type="ECO:0000256" key="11">
    <source>
        <dbReference type="ARBA" id="ARBA00023014"/>
    </source>
</evidence>
<evidence type="ECO:0000256" key="12">
    <source>
        <dbReference type="ARBA" id="ARBA00023164"/>
    </source>
</evidence>
<keyword evidence="8" id="KW-0315">Glutamine amidotransferase</keyword>
<evidence type="ECO:0000313" key="17">
    <source>
        <dbReference type="EMBL" id="MBE9255241.1"/>
    </source>
</evidence>
<keyword evidence="18" id="KW-1185">Reference proteome</keyword>
<dbReference type="PANTHER" id="PTHR11938">
    <property type="entry name" value="FAD NADPH DEHYDROGENASE/OXIDOREDUCTASE"/>
    <property type="match status" value="1"/>
</dbReference>
<dbReference type="GO" id="GO:0004355">
    <property type="term" value="F:glutamate synthase (NADPH) activity"/>
    <property type="evidence" value="ECO:0007669"/>
    <property type="project" value="UniProtKB-EC"/>
</dbReference>
<evidence type="ECO:0000256" key="8">
    <source>
        <dbReference type="ARBA" id="ARBA00022962"/>
    </source>
</evidence>
<dbReference type="CDD" id="cd02808">
    <property type="entry name" value="GltS_FMN"/>
    <property type="match status" value="1"/>
</dbReference>
<dbReference type="Pfam" id="PF04898">
    <property type="entry name" value="Glu_syn_central"/>
    <property type="match status" value="1"/>
</dbReference>
<name>A0ABR9VV73_9SYNC</name>
<dbReference type="Gene3D" id="3.60.20.10">
    <property type="entry name" value="Glutamine Phosphoribosylpyrophosphate, subunit 1, domain 1"/>
    <property type="match status" value="1"/>
</dbReference>
<evidence type="ECO:0000256" key="5">
    <source>
        <dbReference type="ARBA" id="ARBA00022630"/>
    </source>
</evidence>
<keyword evidence="6" id="KW-0288">FMN</keyword>
<keyword evidence="5" id="KW-0285">Flavoprotein</keyword>
<comment type="cofactor">
    <cofactor evidence="1">
        <name>FMN</name>
        <dbReference type="ChEBI" id="CHEBI:58210"/>
    </cofactor>
</comment>
<dbReference type="Pfam" id="PF01645">
    <property type="entry name" value="Glu_synthase"/>
    <property type="match status" value="1"/>
</dbReference>
<dbReference type="InterPro" id="IPR017932">
    <property type="entry name" value="GATase_2_dom"/>
</dbReference>